<dbReference type="SUPFAM" id="SSF52540">
    <property type="entry name" value="P-loop containing nucleoside triphosphate hydrolases"/>
    <property type="match status" value="1"/>
</dbReference>
<name>A0A1Z5HQD8_9FIRM</name>
<evidence type="ECO:0000313" key="5">
    <source>
        <dbReference type="EMBL" id="GAW91490.1"/>
    </source>
</evidence>
<protein>
    <submittedName>
        <fullName evidence="5">Taurine-transporting AtPase</fullName>
    </submittedName>
</protein>
<dbReference type="PANTHER" id="PTHR42788">
    <property type="entry name" value="TAURINE IMPORT ATP-BINDING PROTEIN-RELATED"/>
    <property type="match status" value="1"/>
</dbReference>
<proteinExistence type="predicted"/>
<dbReference type="PANTHER" id="PTHR42788:SF13">
    <property type="entry name" value="ALIPHATIC SULFONATES IMPORT ATP-BINDING PROTEIN SSUB"/>
    <property type="match status" value="1"/>
</dbReference>
<dbReference type="RefSeq" id="WP_088553012.1">
    <property type="nucleotide sequence ID" value="NZ_BDGJ01000018.1"/>
</dbReference>
<keyword evidence="1" id="KW-0813">Transport</keyword>
<dbReference type="InterPro" id="IPR050166">
    <property type="entry name" value="ABC_transporter_ATP-bind"/>
</dbReference>
<gene>
    <name evidence="5" type="ORF">KKC1_06520</name>
</gene>
<sequence>MIEINNVDLVYEDNHYQVKALEKVSLSVGQGDSCAVIGPSGCGKTTLLFLLAGLLRPTRGQVMIAGKELLGPRRNTALILQDYGLLPWKTVWKNAVLGLEIRGRLSRTQQAKVMTILKELGLAEFIHHYPAQLSGGQRQRLAIARALALEPDLLLMDEPLSALDALTREKLQETILDIWCRRNLTMVLVTHNIEEAVFLGRKIIIFSPRPGRVIKVIENPEAGNSHYRHQVEFYQTCSLIRSLLKESNGDRVPRE</sequence>
<dbReference type="InterPro" id="IPR017871">
    <property type="entry name" value="ABC_transporter-like_CS"/>
</dbReference>
<dbReference type="PROSITE" id="PS50893">
    <property type="entry name" value="ABC_TRANSPORTER_2"/>
    <property type="match status" value="1"/>
</dbReference>
<dbReference type="SMART" id="SM00382">
    <property type="entry name" value="AAA"/>
    <property type="match status" value="1"/>
</dbReference>
<evidence type="ECO:0000256" key="3">
    <source>
        <dbReference type="ARBA" id="ARBA00022840"/>
    </source>
</evidence>
<dbReference type="Pfam" id="PF00005">
    <property type="entry name" value="ABC_tran"/>
    <property type="match status" value="1"/>
</dbReference>
<comment type="caution">
    <text evidence="5">The sequence shown here is derived from an EMBL/GenBank/DDBJ whole genome shotgun (WGS) entry which is preliminary data.</text>
</comment>
<dbReference type="Proteomes" id="UP000197032">
    <property type="component" value="Unassembled WGS sequence"/>
</dbReference>
<evidence type="ECO:0000256" key="1">
    <source>
        <dbReference type="ARBA" id="ARBA00022448"/>
    </source>
</evidence>
<evidence type="ECO:0000313" key="6">
    <source>
        <dbReference type="Proteomes" id="UP000197032"/>
    </source>
</evidence>
<keyword evidence="2" id="KW-0547">Nucleotide-binding</keyword>
<dbReference type="InterPro" id="IPR027417">
    <property type="entry name" value="P-loop_NTPase"/>
</dbReference>
<reference evidence="6" key="1">
    <citation type="journal article" date="2017" name="Appl. Environ. Microbiol.">
        <title>Genomic analysis of Calderihabitans maritimus KKC1, a thermophilic hydrogenogenic carboxydotrophic bacterium isolated from marine sediment.</title>
        <authorList>
            <person name="Omae K."/>
            <person name="Yoneda Y."/>
            <person name="Fukuyama Y."/>
            <person name="Yoshida T."/>
            <person name="Sako Y."/>
        </authorList>
    </citation>
    <scope>NUCLEOTIDE SEQUENCE [LARGE SCALE GENOMIC DNA]</scope>
    <source>
        <strain evidence="6">KKC1</strain>
    </source>
</reference>
<dbReference type="GO" id="GO:0005524">
    <property type="term" value="F:ATP binding"/>
    <property type="evidence" value="ECO:0007669"/>
    <property type="project" value="UniProtKB-KW"/>
</dbReference>
<dbReference type="PROSITE" id="PS00211">
    <property type="entry name" value="ABC_TRANSPORTER_1"/>
    <property type="match status" value="1"/>
</dbReference>
<dbReference type="CDD" id="cd03293">
    <property type="entry name" value="ABC_NrtD_SsuB_transporters"/>
    <property type="match status" value="1"/>
</dbReference>
<feature type="domain" description="ABC transporter" evidence="4">
    <location>
        <begin position="4"/>
        <end position="233"/>
    </location>
</feature>
<organism evidence="5 6">
    <name type="scientific">Calderihabitans maritimus</name>
    <dbReference type="NCBI Taxonomy" id="1246530"/>
    <lineage>
        <taxon>Bacteria</taxon>
        <taxon>Bacillati</taxon>
        <taxon>Bacillota</taxon>
        <taxon>Clostridia</taxon>
        <taxon>Neomoorellales</taxon>
        <taxon>Calderihabitantaceae</taxon>
        <taxon>Calderihabitans</taxon>
    </lineage>
</organism>
<evidence type="ECO:0000259" key="4">
    <source>
        <dbReference type="PROSITE" id="PS50893"/>
    </source>
</evidence>
<evidence type="ECO:0000256" key="2">
    <source>
        <dbReference type="ARBA" id="ARBA00022741"/>
    </source>
</evidence>
<dbReference type="Gene3D" id="3.40.50.300">
    <property type="entry name" value="P-loop containing nucleotide triphosphate hydrolases"/>
    <property type="match status" value="1"/>
</dbReference>
<keyword evidence="6" id="KW-1185">Reference proteome</keyword>
<dbReference type="GO" id="GO:0016887">
    <property type="term" value="F:ATP hydrolysis activity"/>
    <property type="evidence" value="ECO:0007669"/>
    <property type="project" value="InterPro"/>
</dbReference>
<accession>A0A1Z5HQD8</accession>
<dbReference type="AlphaFoldDB" id="A0A1Z5HQD8"/>
<dbReference type="InterPro" id="IPR003593">
    <property type="entry name" value="AAA+_ATPase"/>
</dbReference>
<keyword evidence="3" id="KW-0067">ATP-binding</keyword>
<dbReference type="InterPro" id="IPR003439">
    <property type="entry name" value="ABC_transporter-like_ATP-bd"/>
</dbReference>
<dbReference type="EMBL" id="BDGJ01000018">
    <property type="protein sequence ID" value="GAW91490.1"/>
    <property type="molecule type" value="Genomic_DNA"/>
</dbReference>
<dbReference type="OrthoDB" id="9801958at2"/>